<feature type="transmembrane region" description="Helical" evidence="1">
    <location>
        <begin position="109"/>
        <end position="125"/>
    </location>
</feature>
<dbReference type="Pfam" id="PF02517">
    <property type="entry name" value="Rce1-like"/>
    <property type="match status" value="1"/>
</dbReference>
<keyword evidence="1" id="KW-1133">Transmembrane helix</keyword>
<dbReference type="EMBL" id="CP000885">
    <property type="protein sequence ID" value="ABX41060.1"/>
    <property type="molecule type" value="Genomic_DNA"/>
</dbReference>
<dbReference type="HOGENOM" id="CLU_101799_0_0_9"/>
<gene>
    <name evidence="3" type="ordered locus">Cphy_0673</name>
</gene>
<keyword evidence="4" id="KW-1185">Reference proteome</keyword>
<sequence precursor="true">MKESFIQKHPYFSVILVGLLCVFFTGIGTAIPQLIGLDINEQIVVTTVFLIISIAIGIIIMRKTRFTLSDYGFQLSKKDTNHKVWWYIPLLAVEILPIVLAGFSSEVSVLQYFILLFFTVAVGFNEEIYFRGLALKFMEGKGRKTAIIGSSIVFGVLHLANVFNGKSTLYLVLQLFFAFLVGFVFAEIVSITKSLWAVIFWHAAHDYISSITGDALDKTALIILAIQVGILLTYAIFLWKIINTDDIPKPVKK</sequence>
<keyword evidence="1" id="KW-0812">Transmembrane</keyword>
<evidence type="ECO:0000313" key="4">
    <source>
        <dbReference type="Proteomes" id="UP000000370"/>
    </source>
</evidence>
<evidence type="ECO:0000256" key="1">
    <source>
        <dbReference type="SAM" id="Phobius"/>
    </source>
</evidence>
<feature type="transmembrane region" description="Helical" evidence="1">
    <location>
        <begin position="175"/>
        <end position="199"/>
    </location>
</feature>
<dbReference type="InterPro" id="IPR003675">
    <property type="entry name" value="Rce1/LyrA-like_dom"/>
</dbReference>
<dbReference type="AlphaFoldDB" id="A9KJQ5"/>
<dbReference type="GO" id="GO:0004175">
    <property type="term" value="F:endopeptidase activity"/>
    <property type="evidence" value="ECO:0007669"/>
    <property type="project" value="UniProtKB-ARBA"/>
</dbReference>
<dbReference type="eggNOG" id="COG1266">
    <property type="taxonomic scope" value="Bacteria"/>
</dbReference>
<dbReference type="OrthoDB" id="371054at2"/>
<dbReference type="RefSeq" id="WP_012198703.1">
    <property type="nucleotide sequence ID" value="NC_010001.1"/>
</dbReference>
<dbReference type="KEGG" id="cpy:Cphy_0673"/>
<name>A9KJQ5_LACP7</name>
<feature type="domain" description="CAAX prenyl protease 2/Lysostaphin resistance protein A-like" evidence="2">
    <location>
        <begin position="111"/>
        <end position="207"/>
    </location>
</feature>
<evidence type="ECO:0000313" key="3">
    <source>
        <dbReference type="EMBL" id="ABX41060.1"/>
    </source>
</evidence>
<feature type="transmembrane region" description="Helical" evidence="1">
    <location>
        <begin position="12"/>
        <end position="31"/>
    </location>
</feature>
<accession>A9KJQ5</accession>
<protein>
    <submittedName>
        <fullName evidence="3">Abortive infection protein</fullName>
    </submittedName>
</protein>
<feature type="transmembrane region" description="Helical" evidence="1">
    <location>
        <begin position="43"/>
        <end position="63"/>
    </location>
</feature>
<reference evidence="4" key="1">
    <citation type="submission" date="2007-11" db="EMBL/GenBank/DDBJ databases">
        <title>Complete genome sequence of Clostridium phytofermentans ISDg.</title>
        <authorList>
            <person name="Leschine S.B."/>
            <person name="Warnick T.A."/>
            <person name="Blanchard J.L."/>
            <person name="Schnell D.J."/>
            <person name="Petit E.L."/>
            <person name="LaTouf W.G."/>
            <person name="Copeland A."/>
            <person name="Lucas S."/>
            <person name="Lapidus A."/>
            <person name="Barry K."/>
            <person name="Glavina del Rio T."/>
            <person name="Dalin E."/>
            <person name="Tice H."/>
            <person name="Pitluck S."/>
            <person name="Kiss H."/>
            <person name="Brettin T."/>
            <person name="Bruce D."/>
            <person name="Detter J.C."/>
            <person name="Han C."/>
            <person name="Kuske C."/>
            <person name="Schmutz J."/>
            <person name="Larimer F."/>
            <person name="Land M."/>
            <person name="Hauser L."/>
            <person name="Kyrpides N."/>
            <person name="Kim E.A."/>
            <person name="Richardson P."/>
        </authorList>
    </citation>
    <scope>NUCLEOTIDE SEQUENCE [LARGE SCALE GENOMIC DNA]</scope>
    <source>
        <strain evidence="4">ATCC 700394 / DSM 18823 / ISDg</strain>
    </source>
</reference>
<dbReference type="STRING" id="357809.Cphy_0673"/>
<organism evidence="3 4">
    <name type="scientific">Lachnoclostridium phytofermentans (strain ATCC 700394 / DSM 18823 / ISDg)</name>
    <name type="common">Clostridium phytofermentans</name>
    <dbReference type="NCBI Taxonomy" id="357809"/>
    <lineage>
        <taxon>Bacteria</taxon>
        <taxon>Bacillati</taxon>
        <taxon>Bacillota</taxon>
        <taxon>Clostridia</taxon>
        <taxon>Lachnospirales</taxon>
        <taxon>Lachnospiraceae</taxon>
    </lineage>
</organism>
<dbReference type="Proteomes" id="UP000000370">
    <property type="component" value="Chromosome"/>
</dbReference>
<evidence type="ECO:0000259" key="2">
    <source>
        <dbReference type="Pfam" id="PF02517"/>
    </source>
</evidence>
<keyword evidence="1" id="KW-0472">Membrane</keyword>
<dbReference type="GO" id="GO:0080120">
    <property type="term" value="P:CAAX-box protein maturation"/>
    <property type="evidence" value="ECO:0007669"/>
    <property type="project" value="UniProtKB-ARBA"/>
</dbReference>
<proteinExistence type="predicted"/>
<feature type="transmembrane region" description="Helical" evidence="1">
    <location>
        <begin position="84"/>
        <end position="103"/>
    </location>
</feature>
<feature type="transmembrane region" description="Helical" evidence="1">
    <location>
        <begin position="220"/>
        <end position="242"/>
    </location>
</feature>